<feature type="compositionally biased region" description="Gly residues" evidence="1">
    <location>
        <begin position="338"/>
        <end position="351"/>
    </location>
</feature>
<protein>
    <submittedName>
        <fullName evidence="3">Uncharacterized protein</fullName>
    </submittedName>
</protein>
<feature type="transmembrane region" description="Helical" evidence="2">
    <location>
        <begin position="281"/>
        <end position="304"/>
    </location>
</feature>
<organism evidence="3 4">
    <name type="scientific">Mycena pura</name>
    <dbReference type="NCBI Taxonomy" id="153505"/>
    <lineage>
        <taxon>Eukaryota</taxon>
        <taxon>Fungi</taxon>
        <taxon>Dikarya</taxon>
        <taxon>Basidiomycota</taxon>
        <taxon>Agaricomycotina</taxon>
        <taxon>Agaricomycetes</taxon>
        <taxon>Agaricomycetidae</taxon>
        <taxon>Agaricales</taxon>
        <taxon>Marasmiineae</taxon>
        <taxon>Mycenaceae</taxon>
        <taxon>Mycena</taxon>
    </lineage>
</organism>
<keyword evidence="4" id="KW-1185">Reference proteome</keyword>
<dbReference type="AlphaFoldDB" id="A0AAD6YUR7"/>
<feature type="compositionally biased region" description="Low complexity" evidence="1">
    <location>
        <begin position="224"/>
        <end position="239"/>
    </location>
</feature>
<feature type="region of interest" description="Disordered" evidence="1">
    <location>
        <begin position="327"/>
        <end position="351"/>
    </location>
</feature>
<gene>
    <name evidence="3" type="ORF">GGX14DRAFT_384130</name>
</gene>
<keyword evidence="2" id="KW-0812">Transmembrane</keyword>
<feature type="compositionally biased region" description="Low complexity" evidence="1">
    <location>
        <begin position="327"/>
        <end position="337"/>
    </location>
</feature>
<reference evidence="3" key="1">
    <citation type="submission" date="2023-03" db="EMBL/GenBank/DDBJ databases">
        <title>Massive genome expansion in bonnet fungi (Mycena s.s.) driven by repeated elements and novel gene families across ecological guilds.</title>
        <authorList>
            <consortium name="Lawrence Berkeley National Laboratory"/>
            <person name="Harder C.B."/>
            <person name="Miyauchi S."/>
            <person name="Viragh M."/>
            <person name="Kuo A."/>
            <person name="Thoen E."/>
            <person name="Andreopoulos B."/>
            <person name="Lu D."/>
            <person name="Skrede I."/>
            <person name="Drula E."/>
            <person name="Henrissat B."/>
            <person name="Morin E."/>
            <person name="Kohler A."/>
            <person name="Barry K."/>
            <person name="LaButti K."/>
            <person name="Morin E."/>
            <person name="Salamov A."/>
            <person name="Lipzen A."/>
            <person name="Mereny Z."/>
            <person name="Hegedus B."/>
            <person name="Baldrian P."/>
            <person name="Stursova M."/>
            <person name="Weitz H."/>
            <person name="Taylor A."/>
            <person name="Grigoriev I.V."/>
            <person name="Nagy L.G."/>
            <person name="Martin F."/>
            <person name="Kauserud H."/>
        </authorList>
    </citation>
    <scope>NUCLEOTIDE SEQUENCE</scope>
    <source>
        <strain evidence="3">9144</strain>
    </source>
</reference>
<evidence type="ECO:0000313" key="3">
    <source>
        <dbReference type="EMBL" id="KAJ7230169.1"/>
    </source>
</evidence>
<comment type="caution">
    <text evidence="3">The sequence shown here is derived from an EMBL/GenBank/DDBJ whole genome shotgun (WGS) entry which is preliminary data.</text>
</comment>
<feature type="compositionally biased region" description="Pro residues" evidence="1">
    <location>
        <begin position="265"/>
        <end position="277"/>
    </location>
</feature>
<keyword evidence="2" id="KW-0472">Membrane</keyword>
<evidence type="ECO:0000313" key="4">
    <source>
        <dbReference type="Proteomes" id="UP001219525"/>
    </source>
</evidence>
<dbReference type="EMBL" id="JARJCW010000001">
    <property type="protein sequence ID" value="KAJ7230169.1"/>
    <property type="molecule type" value="Genomic_DNA"/>
</dbReference>
<proteinExistence type="predicted"/>
<evidence type="ECO:0000256" key="2">
    <source>
        <dbReference type="SAM" id="Phobius"/>
    </source>
</evidence>
<dbReference type="Proteomes" id="UP001219525">
    <property type="component" value="Unassembled WGS sequence"/>
</dbReference>
<evidence type="ECO:0000256" key="1">
    <source>
        <dbReference type="SAM" id="MobiDB-lite"/>
    </source>
</evidence>
<accession>A0AAD6YUR7</accession>
<keyword evidence="2" id="KW-1133">Transmembrane helix</keyword>
<name>A0AAD6YUR7_9AGAR</name>
<sequence length="422" mass="43012">MRRDAQDSGGSGTKVGNAAGLARWTATAVTIATMMESFHQQIQHLGGVQLASAPHLHLLLLLFGDHSYSGLEWSMESSAPPYVSRGCRLTHGSSVLAVLYSVAVAVSAIQIATPGRVEANSPLSVTWTLGEGDPTTFTLFVKNVDHAKAHQAHVADARDASVNELLQASNPQKINVNPSTKQPLRVDGPFKPGNSRIFAIHPTTKQAFGMSKPFVVKPDQGPDPLAALGTASSASSASLPSPPPASPSAQSDGSHQGDVGTNAPAPAPSTAPAAAPKPSPYVVAAATVGAALLLLLLAGGAWALRRRRRGLGRRTTFHRSRMVRAAAQAPGPAAGGDAELGGGGGGGGGGGDARGEMVVATVARLGYTLFALLCFAASPAVTQRRPSEPVGDWLGAARGSVNDAHASAHVDSSACDIIGQSS</sequence>
<feature type="region of interest" description="Disordered" evidence="1">
    <location>
        <begin position="213"/>
        <end position="277"/>
    </location>
</feature>